<dbReference type="InterPro" id="IPR002885">
    <property type="entry name" value="PPR_rpt"/>
</dbReference>
<evidence type="ECO:0000256" key="2">
    <source>
        <dbReference type="ARBA" id="ARBA00022946"/>
    </source>
</evidence>
<dbReference type="PROSITE" id="PS51375">
    <property type="entry name" value="PPR"/>
    <property type="match status" value="4"/>
</dbReference>
<evidence type="ECO:0008006" key="6">
    <source>
        <dbReference type="Google" id="ProtNLM"/>
    </source>
</evidence>
<protein>
    <recommendedName>
        <fullName evidence="6">Pentatricopeptide repeat-containing protein</fullName>
    </recommendedName>
</protein>
<dbReference type="InterPro" id="IPR046960">
    <property type="entry name" value="PPR_At4g14850-like_plant"/>
</dbReference>
<feature type="repeat" description="PPR" evidence="3">
    <location>
        <begin position="337"/>
        <end position="371"/>
    </location>
</feature>
<keyword evidence="2" id="KW-0809">Transit peptide</keyword>
<dbReference type="InterPro" id="IPR011990">
    <property type="entry name" value="TPR-like_helical_dom_sf"/>
</dbReference>
<gene>
    <name evidence="4" type="ORF">LUZ61_014270</name>
</gene>
<keyword evidence="1" id="KW-0677">Repeat</keyword>
<evidence type="ECO:0000313" key="4">
    <source>
        <dbReference type="EMBL" id="KAJ3685106.1"/>
    </source>
</evidence>
<dbReference type="Proteomes" id="UP001210211">
    <property type="component" value="Unassembled WGS sequence"/>
</dbReference>
<dbReference type="GO" id="GO:0003723">
    <property type="term" value="F:RNA binding"/>
    <property type="evidence" value="ECO:0007669"/>
    <property type="project" value="InterPro"/>
</dbReference>
<feature type="repeat" description="PPR" evidence="3">
    <location>
        <begin position="5"/>
        <end position="39"/>
    </location>
</feature>
<dbReference type="PANTHER" id="PTHR47926">
    <property type="entry name" value="PENTATRICOPEPTIDE REPEAT-CONTAINING PROTEIN"/>
    <property type="match status" value="1"/>
</dbReference>
<name>A0AAD5WAC8_9POAL</name>
<reference evidence="4 5" key="1">
    <citation type="journal article" date="2022" name="Cell">
        <title>Repeat-based holocentromeres influence genome architecture and karyotype evolution.</title>
        <authorList>
            <person name="Hofstatter P.G."/>
            <person name="Thangavel G."/>
            <person name="Lux T."/>
            <person name="Neumann P."/>
            <person name="Vondrak T."/>
            <person name="Novak P."/>
            <person name="Zhang M."/>
            <person name="Costa L."/>
            <person name="Castellani M."/>
            <person name="Scott A."/>
            <person name="Toegelov H."/>
            <person name="Fuchs J."/>
            <person name="Mata-Sucre Y."/>
            <person name="Dias Y."/>
            <person name="Vanzela A.L.L."/>
            <person name="Huettel B."/>
            <person name="Almeida C.C.S."/>
            <person name="Simkova H."/>
            <person name="Souza G."/>
            <person name="Pedrosa-Harand A."/>
            <person name="Macas J."/>
            <person name="Mayer K.F.X."/>
            <person name="Houben A."/>
            <person name="Marques A."/>
        </authorList>
    </citation>
    <scope>NUCLEOTIDE SEQUENCE [LARGE SCALE GENOMIC DNA]</scope>
    <source>
        <strain evidence="4">RhyTen1mFocal</strain>
    </source>
</reference>
<feature type="repeat" description="PPR" evidence="3">
    <location>
        <begin position="105"/>
        <end position="139"/>
    </location>
</feature>
<proteinExistence type="predicted"/>
<organism evidence="4 5">
    <name type="scientific">Rhynchospora tenuis</name>
    <dbReference type="NCBI Taxonomy" id="198213"/>
    <lineage>
        <taxon>Eukaryota</taxon>
        <taxon>Viridiplantae</taxon>
        <taxon>Streptophyta</taxon>
        <taxon>Embryophyta</taxon>
        <taxon>Tracheophyta</taxon>
        <taxon>Spermatophyta</taxon>
        <taxon>Magnoliopsida</taxon>
        <taxon>Liliopsida</taxon>
        <taxon>Poales</taxon>
        <taxon>Cyperaceae</taxon>
        <taxon>Cyperoideae</taxon>
        <taxon>Rhynchosporeae</taxon>
        <taxon>Rhynchospora</taxon>
    </lineage>
</organism>
<keyword evidence="5" id="KW-1185">Reference proteome</keyword>
<dbReference type="Pfam" id="PF01535">
    <property type="entry name" value="PPR"/>
    <property type="match status" value="5"/>
</dbReference>
<comment type="caution">
    <text evidence="4">The sequence shown here is derived from an EMBL/GenBank/DDBJ whole genome shotgun (WGS) entry which is preliminary data.</text>
</comment>
<dbReference type="EMBL" id="JAMRDG010000002">
    <property type="protein sequence ID" value="KAJ3685106.1"/>
    <property type="molecule type" value="Genomic_DNA"/>
</dbReference>
<dbReference type="GO" id="GO:0009451">
    <property type="term" value="P:RNA modification"/>
    <property type="evidence" value="ECO:0007669"/>
    <property type="project" value="InterPro"/>
</dbReference>
<accession>A0AAD5WAC8</accession>
<dbReference type="AlphaFoldDB" id="A0AAD5WAC8"/>
<dbReference type="NCBIfam" id="TIGR00756">
    <property type="entry name" value="PPR"/>
    <property type="match status" value="3"/>
</dbReference>
<dbReference type="Pfam" id="PF13041">
    <property type="entry name" value="PPR_2"/>
    <property type="match status" value="1"/>
</dbReference>
<evidence type="ECO:0000256" key="1">
    <source>
        <dbReference type="ARBA" id="ARBA00022737"/>
    </source>
</evidence>
<feature type="repeat" description="PPR" evidence="3">
    <location>
        <begin position="206"/>
        <end position="240"/>
    </location>
</feature>
<evidence type="ECO:0000256" key="3">
    <source>
        <dbReference type="PROSITE-ProRule" id="PRU00708"/>
    </source>
</evidence>
<evidence type="ECO:0000313" key="5">
    <source>
        <dbReference type="Proteomes" id="UP001210211"/>
    </source>
</evidence>
<sequence>MSHRNPTSFNSLISSKARLGLINDAISLLSRMMASNLDLSSFSLVPILSSPLLSHHHANHLHPLILKAGLLHSDPYTSTALLSFFTRNRRLGDAVKLFDEMPMRTVVTWNSLITCFAQTGFVEDSLYYFRELLRSGIHLSECSFIGVLSALDSSDLLCFLNQLHGLIIKRSMSFFIEVVNSLLNAYCNCGEVQVGEQLFKELLVWDVVSWNTMVTAFAKSEVPNRALDLFFAMPLNGFMANEITFCSALGACTRLNEPLYGKLIHAKAIKCNLIKAPSVGNPLVHFYVICIGLADAQRLFDEMPDKSVILWNSVILGCSLSPLKDALQVFDEIADRSLISWTAMISALGQHGYGREALSQFERMKKLGFRPDRVTLLAVLSACTHEGLVEEGMKLFENMEGTYGATLFLGVIGLLKIGTHQE</sequence>
<dbReference type="Gene3D" id="1.25.40.10">
    <property type="entry name" value="Tetratricopeptide repeat domain"/>
    <property type="match status" value="3"/>
</dbReference>